<protein>
    <submittedName>
        <fullName evidence="6">LysR family transcriptional regulator</fullName>
    </submittedName>
</protein>
<dbReference type="RefSeq" id="WP_039576148.1">
    <property type="nucleotide sequence ID" value="NZ_CP009747.1"/>
</dbReference>
<dbReference type="InterPro" id="IPR036388">
    <property type="entry name" value="WH-like_DNA-bd_sf"/>
</dbReference>
<evidence type="ECO:0000313" key="7">
    <source>
        <dbReference type="Proteomes" id="UP000258127"/>
    </source>
</evidence>
<dbReference type="SUPFAM" id="SSF46785">
    <property type="entry name" value="Winged helix' DNA-binding domain"/>
    <property type="match status" value="1"/>
</dbReference>
<feature type="domain" description="HTH lysR-type" evidence="5">
    <location>
        <begin position="1"/>
        <end position="58"/>
    </location>
</feature>
<comment type="similarity">
    <text evidence="1">Belongs to the LysR transcriptional regulatory family.</text>
</comment>
<keyword evidence="3" id="KW-0238">DNA-binding</keyword>
<dbReference type="FunFam" id="1.10.10.10:FF:000001">
    <property type="entry name" value="LysR family transcriptional regulator"/>
    <property type="match status" value="1"/>
</dbReference>
<dbReference type="SUPFAM" id="SSF53850">
    <property type="entry name" value="Periplasmic binding protein-like II"/>
    <property type="match status" value="1"/>
</dbReference>
<dbReference type="InterPro" id="IPR005119">
    <property type="entry name" value="LysR_subst-bd"/>
</dbReference>
<evidence type="ECO:0000256" key="4">
    <source>
        <dbReference type="ARBA" id="ARBA00023163"/>
    </source>
</evidence>
<dbReference type="Gene3D" id="1.10.10.10">
    <property type="entry name" value="Winged helix-like DNA-binding domain superfamily/Winged helix DNA-binding domain"/>
    <property type="match status" value="1"/>
</dbReference>
<evidence type="ECO:0000256" key="3">
    <source>
        <dbReference type="ARBA" id="ARBA00023125"/>
    </source>
</evidence>
<keyword evidence="4" id="KW-0804">Transcription</keyword>
<evidence type="ECO:0000259" key="5">
    <source>
        <dbReference type="PROSITE" id="PS50931"/>
    </source>
</evidence>
<dbReference type="Proteomes" id="UP000258127">
    <property type="component" value="Chromosome"/>
</dbReference>
<dbReference type="GO" id="GO:0003677">
    <property type="term" value="F:DNA binding"/>
    <property type="evidence" value="ECO:0007669"/>
    <property type="project" value="UniProtKB-KW"/>
</dbReference>
<dbReference type="PANTHER" id="PTHR30346">
    <property type="entry name" value="TRANSCRIPTIONAL DUAL REGULATOR HCAR-RELATED"/>
    <property type="match status" value="1"/>
</dbReference>
<dbReference type="GO" id="GO:0003700">
    <property type="term" value="F:DNA-binding transcription factor activity"/>
    <property type="evidence" value="ECO:0007669"/>
    <property type="project" value="InterPro"/>
</dbReference>
<organism evidence="6 7">
    <name type="scientific">Pseudomonas parafulva</name>
    <dbReference type="NCBI Taxonomy" id="157782"/>
    <lineage>
        <taxon>Bacteria</taxon>
        <taxon>Pseudomonadati</taxon>
        <taxon>Pseudomonadota</taxon>
        <taxon>Gammaproteobacteria</taxon>
        <taxon>Pseudomonadales</taxon>
        <taxon>Pseudomonadaceae</taxon>
        <taxon>Pseudomonas</taxon>
    </lineage>
</organism>
<dbReference type="InterPro" id="IPR000847">
    <property type="entry name" value="LysR_HTH_N"/>
</dbReference>
<evidence type="ECO:0000256" key="2">
    <source>
        <dbReference type="ARBA" id="ARBA00023015"/>
    </source>
</evidence>
<dbReference type="Pfam" id="PF03466">
    <property type="entry name" value="LysR_substrate"/>
    <property type="match status" value="1"/>
</dbReference>
<keyword evidence="2" id="KW-0805">Transcription regulation</keyword>
<dbReference type="PROSITE" id="PS50931">
    <property type="entry name" value="HTH_LYSR"/>
    <property type="match status" value="1"/>
</dbReference>
<gene>
    <name evidence="6" type="ORF">DZC75_05845</name>
</gene>
<reference evidence="6 7" key="1">
    <citation type="submission" date="2018-08" db="EMBL/GenBank/DDBJ databases">
        <authorList>
            <person name="Lee Y."/>
            <person name="Kakembo D."/>
        </authorList>
    </citation>
    <scope>NUCLEOTIDE SEQUENCE [LARGE SCALE GENOMIC DNA]</scope>
    <source>
        <strain evidence="6 7">JBCS1880</strain>
    </source>
</reference>
<sequence>MELRHLRYFIAVAQEQHMTRAAQRLGIQQPPLSQQIQDLERELSVQLFERSPRRIRLNTAGQVFLEDARKLLEQVETAVERVRQTARGELGSIRLGYTSSAAIHDRVPQVIRVFRERYPLIDLHVQENTTRDLLDALQARQLDAAFVRSTTERYPDLQAIDLGGEPMVAALPQGHRLALGTAPLALSELAHEPFVAYRRADGPGIQDVLMAACRRAGFVPRAVETVPRMLSALTMVAAGRGVSLVPASLRVVLSDSVHYRTLEAADSFSVPLTLAHGPVQPGSPLSRLVGILRAP</sequence>
<dbReference type="EMBL" id="CP031641">
    <property type="protein sequence ID" value="AXO87569.1"/>
    <property type="molecule type" value="Genomic_DNA"/>
</dbReference>
<evidence type="ECO:0000256" key="1">
    <source>
        <dbReference type="ARBA" id="ARBA00009437"/>
    </source>
</evidence>
<dbReference type="Gene3D" id="3.40.190.10">
    <property type="entry name" value="Periplasmic binding protein-like II"/>
    <property type="match status" value="2"/>
</dbReference>
<dbReference type="InterPro" id="IPR036390">
    <property type="entry name" value="WH_DNA-bd_sf"/>
</dbReference>
<accession>A0AAI8PAF7</accession>
<dbReference type="GO" id="GO:0032993">
    <property type="term" value="C:protein-DNA complex"/>
    <property type="evidence" value="ECO:0007669"/>
    <property type="project" value="TreeGrafter"/>
</dbReference>
<dbReference type="KEGG" id="ppv:NJ69_03120"/>
<name>A0AAI8PAF7_9PSED</name>
<proteinExistence type="inferred from homology"/>
<keyword evidence="7" id="KW-1185">Reference proteome</keyword>
<dbReference type="PANTHER" id="PTHR30346:SF30">
    <property type="entry name" value="SMALL NEUTRAL PROTEASE REGULATORY PROTEIN"/>
    <property type="match status" value="1"/>
</dbReference>
<dbReference type="AlphaFoldDB" id="A0AAI8PAF7"/>
<dbReference type="Pfam" id="PF00126">
    <property type="entry name" value="HTH_1"/>
    <property type="match status" value="1"/>
</dbReference>
<dbReference type="PRINTS" id="PR00039">
    <property type="entry name" value="HTHLYSR"/>
</dbReference>
<evidence type="ECO:0000313" key="6">
    <source>
        <dbReference type="EMBL" id="AXO87569.1"/>
    </source>
</evidence>